<dbReference type="EMBL" id="CAXIEN010000524">
    <property type="protein sequence ID" value="CAL1299921.1"/>
    <property type="molecule type" value="Genomic_DNA"/>
</dbReference>
<dbReference type="Proteomes" id="UP001497382">
    <property type="component" value="Unassembled WGS sequence"/>
</dbReference>
<feature type="domain" description="C2H2-type" evidence="6">
    <location>
        <begin position="356"/>
        <end position="374"/>
    </location>
</feature>
<reference evidence="7 8" key="1">
    <citation type="submission" date="2024-04" db="EMBL/GenBank/DDBJ databases">
        <authorList>
            <person name="Rising A."/>
            <person name="Reimegard J."/>
            <person name="Sonavane S."/>
            <person name="Akerstrom W."/>
            <person name="Nylinder S."/>
            <person name="Hedman E."/>
            <person name="Kallberg Y."/>
        </authorList>
    </citation>
    <scope>NUCLEOTIDE SEQUENCE [LARGE SCALE GENOMIC DNA]</scope>
</reference>
<gene>
    <name evidence="7" type="ORF">LARSCL_LOCUS21636</name>
</gene>
<keyword evidence="3 5" id="KW-0863">Zinc-finger</keyword>
<dbReference type="PANTHER" id="PTHR24409">
    <property type="entry name" value="ZINC FINGER PROTEIN 142"/>
    <property type="match status" value="1"/>
</dbReference>
<dbReference type="SUPFAM" id="SSF57667">
    <property type="entry name" value="beta-beta-alpha zinc fingers"/>
    <property type="match status" value="3"/>
</dbReference>
<dbReference type="PROSITE" id="PS50157">
    <property type="entry name" value="ZINC_FINGER_C2H2_2"/>
    <property type="match status" value="3"/>
</dbReference>
<accession>A0AAV2BUD5</accession>
<evidence type="ECO:0000256" key="5">
    <source>
        <dbReference type="PROSITE-ProRule" id="PRU00042"/>
    </source>
</evidence>
<dbReference type="SMART" id="SM00355">
    <property type="entry name" value="ZnF_C2H2"/>
    <property type="match status" value="7"/>
</dbReference>
<keyword evidence="4" id="KW-0862">Zinc</keyword>
<dbReference type="AlphaFoldDB" id="A0AAV2BUD5"/>
<sequence>MWYCSFNRQSIVTKLGWCWIQDLVCIMAILHNGKKAFRCNICEYTCTRLSWAKIHTRVHTGDKPFECEFCGQRFTWYNTYKKHLKLCDAVKGDLVPLSSVGKKVKDDSVPLLSVGKKVMDDVVPPSLVGKKVKDDMVTPSLVSKKVKDDSVPPSSAGKKMKDDMVSTSLVGKKVKYDKAPSSSDDKKTQLKKIFKCNICGKEFLEEEACRWHLSFCSENLKTQKVLETFLNPEAPWQCSFCGKNFDDDQLYLSHSASCNQDIKEQKDSEMMIPFVETEVLKCEFCGKRCENIGVWTKHTAHCSSKSKTIQIVEDILELNEKRSECYFCHEKFANETDCRNHLASCSQISPEENWPYKCELCDKGFIYRGRLTRHLNFCSERFKTQQIVEEILKSNEKTFECHFCKKKFENETNYMNHSISCDNNPETQLAVQELLKLGLSE</sequence>
<feature type="domain" description="C2H2-type" evidence="6">
    <location>
        <begin position="65"/>
        <end position="92"/>
    </location>
</feature>
<evidence type="ECO:0000256" key="3">
    <source>
        <dbReference type="ARBA" id="ARBA00022771"/>
    </source>
</evidence>
<feature type="domain" description="C2H2-type" evidence="6">
    <location>
        <begin position="37"/>
        <end position="64"/>
    </location>
</feature>
<dbReference type="Pfam" id="PF00096">
    <property type="entry name" value="zf-C2H2"/>
    <property type="match status" value="1"/>
</dbReference>
<comment type="caution">
    <text evidence="7">The sequence shown here is derived from an EMBL/GenBank/DDBJ whole genome shotgun (WGS) entry which is preliminary data.</text>
</comment>
<dbReference type="PROSITE" id="PS00028">
    <property type="entry name" value="ZINC_FINGER_C2H2_1"/>
    <property type="match status" value="1"/>
</dbReference>
<keyword evidence="2" id="KW-0677">Repeat</keyword>
<evidence type="ECO:0000256" key="1">
    <source>
        <dbReference type="ARBA" id="ARBA00022723"/>
    </source>
</evidence>
<dbReference type="GO" id="GO:0008270">
    <property type="term" value="F:zinc ion binding"/>
    <property type="evidence" value="ECO:0007669"/>
    <property type="project" value="UniProtKB-KW"/>
</dbReference>
<evidence type="ECO:0000313" key="8">
    <source>
        <dbReference type="Proteomes" id="UP001497382"/>
    </source>
</evidence>
<dbReference type="InterPro" id="IPR036236">
    <property type="entry name" value="Znf_C2H2_sf"/>
</dbReference>
<dbReference type="Gene3D" id="3.30.160.60">
    <property type="entry name" value="Classic Zinc Finger"/>
    <property type="match status" value="4"/>
</dbReference>
<protein>
    <recommendedName>
        <fullName evidence="6">C2H2-type domain-containing protein</fullName>
    </recommendedName>
</protein>
<evidence type="ECO:0000313" key="7">
    <source>
        <dbReference type="EMBL" id="CAL1299921.1"/>
    </source>
</evidence>
<dbReference type="PANTHER" id="PTHR24409:SF295">
    <property type="entry name" value="AZ2-RELATED"/>
    <property type="match status" value="1"/>
</dbReference>
<dbReference type="InterPro" id="IPR013087">
    <property type="entry name" value="Znf_C2H2_type"/>
</dbReference>
<proteinExistence type="predicted"/>
<evidence type="ECO:0000256" key="4">
    <source>
        <dbReference type="ARBA" id="ARBA00022833"/>
    </source>
</evidence>
<name>A0AAV2BUD5_9ARAC</name>
<evidence type="ECO:0000259" key="6">
    <source>
        <dbReference type="PROSITE" id="PS50157"/>
    </source>
</evidence>
<keyword evidence="1" id="KW-0479">Metal-binding</keyword>
<dbReference type="GO" id="GO:0005634">
    <property type="term" value="C:nucleus"/>
    <property type="evidence" value="ECO:0007669"/>
    <property type="project" value="TreeGrafter"/>
</dbReference>
<dbReference type="GO" id="GO:0000981">
    <property type="term" value="F:DNA-binding transcription factor activity, RNA polymerase II-specific"/>
    <property type="evidence" value="ECO:0007669"/>
    <property type="project" value="TreeGrafter"/>
</dbReference>
<organism evidence="7 8">
    <name type="scientific">Larinioides sclopetarius</name>
    <dbReference type="NCBI Taxonomy" id="280406"/>
    <lineage>
        <taxon>Eukaryota</taxon>
        <taxon>Metazoa</taxon>
        <taxon>Ecdysozoa</taxon>
        <taxon>Arthropoda</taxon>
        <taxon>Chelicerata</taxon>
        <taxon>Arachnida</taxon>
        <taxon>Araneae</taxon>
        <taxon>Araneomorphae</taxon>
        <taxon>Entelegynae</taxon>
        <taxon>Araneoidea</taxon>
        <taxon>Araneidae</taxon>
        <taxon>Larinioides</taxon>
    </lineage>
</organism>
<evidence type="ECO:0000256" key="2">
    <source>
        <dbReference type="ARBA" id="ARBA00022737"/>
    </source>
</evidence>
<keyword evidence="8" id="KW-1185">Reference proteome</keyword>
<dbReference type="GO" id="GO:0000977">
    <property type="term" value="F:RNA polymerase II transcription regulatory region sequence-specific DNA binding"/>
    <property type="evidence" value="ECO:0007669"/>
    <property type="project" value="TreeGrafter"/>
</dbReference>